<dbReference type="SUPFAM" id="SSF81321">
    <property type="entry name" value="Family A G protein-coupled receptor-like"/>
    <property type="match status" value="1"/>
</dbReference>
<comment type="caution">
    <text evidence="8">The sequence shown here is derived from an EMBL/GenBank/DDBJ whole genome shotgun (WGS) entry which is preliminary data.</text>
</comment>
<accession>A0A811LH43</accession>
<dbReference type="InterPro" id="IPR017452">
    <property type="entry name" value="GPCR_Rhodpsn_7TM"/>
</dbReference>
<feature type="compositionally biased region" description="Low complexity" evidence="5">
    <location>
        <begin position="406"/>
        <end position="417"/>
    </location>
</feature>
<dbReference type="PANTHER" id="PTHR21643:SF3">
    <property type="entry name" value="G-PROTEIN COUPLED RECEPTORS FAMILY 1 PROFILE DOMAIN-CONTAINING PROTEIN"/>
    <property type="match status" value="1"/>
</dbReference>
<evidence type="ECO:0000313" key="8">
    <source>
        <dbReference type="EMBL" id="CAD5227510.1"/>
    </source>
</evidence>
<evidence type="ECO:0000256" key="4">
    <source>
        <dbReference type="ARBA" id="ARBA00023136"/>
    </source>
</evidence>
<organism evidence="8 9">
    <name type="scientific">Bursaphelenchus okinawaensis</name>
    <dbReference type="NCBI Taxonomy" id="465554"/>
    <lineage>
        <taxon>Eukaryota</taxon>
        <taxon>Metazoa</taxon>
        <taxon>Ecdysozoa</taxon>
        <taxon>Nematoda</taxon>
        <taxon>Chromadorea</taxon>
        <taxon>Rhabditida</taxon>
        <taxon>Tylenchina</taxon>
        <taxon>Tylenchomorpha</taxon>
        <taxon>Aphelenchoidea</taxon>
        <taxon>Aphelenchoididae</taxon>
        <taxon>Bursaphelenchus</taxon>
    </lineage>
</organism>
<keyword evidence="2 6" id="KW-0812">Transmembrane</keyword>
<keyword evidence="4 6" id="KW-0472">Membrane</keyword>
<feature type="transmembrane region" description="Helical" evidence="6">
    <location>
        <begin position="183"/>
        <end position="208"/>
    </location>
</feature>
<dbReference type="EMBL" id="CAJFDH010000006">
    <property type="protein sequence ID" value="CAD5227510.1"/>
    <property type="molecule type" value="Genomic_DNA"/>
</dbReference>
<gene>
    <name evidence="8" type="ORF">BOKJ2_LOCUS12209</name>
</gene>
<dbReference type="GO" id="GO:0008188">
    <property type="term" value="F:neuropeptide receptor activity"/>
    <property type="evidence" value="ECO:0007669"/>
    <property type="project" value="InterPro"/>
</dbReference>
<feature type="transmembrane region" description="Helical" evidence="6">
    <location>
        <begin position="235"/>
        <end position="255"/>
    </location>
</feature>
<dbReference type="AlphaFoldDB" id="A0A811LH43"/>
<evidence type="ECO:0000256" key="5">
    <source>
        <dbReference type="SAM" id="MobiDB-lite"/>
    </source>
</evidence>
<dbReference type="InterPro" id="IPR039952">
    <property type="entry name" value="Aex-2"/>
</dbReference>
<feature type="domain" description="G-protein coupled receptors family 1 profile" evidence="7">
    <location>
        <begin position="43"/>
        <end position="298"/>
    </location>
</feature>
<feature type="region of interest" description="Disordered" evidence="5">
    <location>
        <begin position="330"/>
        <end position="359"/>
    </location>
</feature>
<feature type="transmembrane region" description="Helical" evidence="6">
    <location>
        <begin position="275"/>
        <end position="303"/>
    </location>
</feature>
<evidence type="ECO:0000256" key="1">
    <source>
        <dbReference type="ARBA" id="ARBA00004370"/>
    </source>
</evidence>
<evidence type="ECO:0000256" key="2">
    <source>
        <dbReference type="ARBA" id="ARBA00022692"/>
    </source>
</evidence>
<dbReference type="PANTHER" id="PTHR21643">
    <property type="entry name" value="G-PROTEIN COUPLED RECEPTORS FAMILY 1 PROFILE DOMAIN-CONTAINING PROTEIN-RELATED"/>
    <property type="match status" value="1"/>
</dbReference>
<reference evidence="8" key="1">
    <citation type="submission" date="2020-09" db="EMBL/GenBank/DDBJ databases">
        <authorList>
            <person name="Kikuchi T."/>
        </authorList>
    </citation>
    <scope>NUCLEOTIDE SEQUENCE</scope>
    <source>
        <strain evidence="8">SH1</strain>
    </source>
</reference>
<dbReference type="Gene3D" id="1.20.1070.10">
    <property type="entry name" value="Rhodopsin 7-helix transmembrane proteins"/>
    <property type="match status" value="1"/>
</dbReference>
<name>A0A811LH43_9BILA</name>
<feature type="transmembrane region" description="Helical" evidence="6">
    <location>
        <begin position="62"/>
        <end position="80"/>
    </location>
</feature>
<feature type="region of interest" description="Disordered" evidence="5">
    <location>
        <begin position="391"/>
        <end position="439"/>
    </location>
</feature>
<evidence type="ECO:0000313" key="9">
    <source>
        <dbReference type="Proteomes" id="UP000614601"/>
    </source>
</evidence>
<dbReference type="OrthoDB" id="2132067at2759"/>
<dbReference type="Pfam" id="PF00001">
    <property type="entry name" value="7tm_1"/>
    <property type="match status" value="1"/>
</dbReference>
<evidence type="ECO:0000256" key="3">
    <source>
        <dbReference type="ARBA" id="ARBA00022989"/>
    </source>
</evidence>
<feature type="transmembrane region" description="Helical" evidence="6">
    <location>
        <begin position="143"/>
        <end position="163"/>
    </location>
</feature>
<sequence length="439" mass="50799">MTDLEDISIPDDYSQCYESDAFRNFQYTVDDLLLAACTAATVFNVMVIFCAFKLFKRSGDTMHLFIINMTLGDLLLTVFCHPNEFLIRKHEFLRHVHLCAVIHFCNWLGLAVSGLSLTLLNVDKLIYFQWPYRYDQTMSKRRAAFLCIFIWCLSFGFVSYVWMGGIVYVTQDCMLQMADQKKYYYEIFMIMFCVLPVTSSLFVSIYLFRLTRQKRNAPATMHNNQVDIKNKLKSLVFIFATTAWTSFSLLPYRIFNICRIHLFEWSSISCETREVMNWLAWMLLYLLTTNPIVNPLITAIIYAPYRKTLKRLLINLPIGNRPNNHYRHEHTETSFLSSARQNQKRRARRGQMDQELSELSSSYKGSVEFGSSYKGSVGELVREQTSSFNGHLSDGFSLDEADEDVSSAQSQPAPSSQRECVGTERRQSLNDRAASCNDI</sequence>
<keyword evidence="9" id="KW-1185">Reference proteome</keyword>
<evidence type="ECO:0000259" key="7">
    <source>
        <dbReference type="PROSITE" id="PS50262"/>
    </source>
</evidence>
<keyword evidence="3 6" id="KW-1133">Transmembrane helix</keyword>
<dbReference type="GO" id="GO:0016020">
    <property type="term" value="C:membrane"/>
    <property type="evidence" value="ECO:0007669"/>
    <property type="project" value="UniProtKB-SubCell"/>
</dbReference>
<dbReference type="PROSITE" id="PS50262">
    <property type="entry name" value="G_PROTEIN_RECEP_F1_2"/>
    <property type="match status" value="1"/>
</dbReference>
<dbReference type="EMBL" id="CAJFCW020000006">
    <property type="protein sequence ID" value="CAG9123328.1"/>
    <property type="molecule type" value="Genomic_DNA"/>
</dbReference>
<protein>
    <recommendedName>
        <fullName evidence="7">G-protein coupled receptors family 1 profile domain-containing protein</fullName>
    </recommendedName>
</protein>
<dbReference type="Proteomes" id="UP000783686">
    <property type="component" value="Unassembled WGS sequence"/>
</dbReference>
<feature type="transmembrane region" description="Helical" evidence="6">
    <location>
        <begin position="100"/>
        <end position="122"/>
    </location>
</feature>
<comment type="subcellular location">
    <subcellularLocation>
        <location evidence="1">Membrane</location>
    </subcellularLocation>
</comment>
<evidence type="ECO:0000256" key="6">
    <source>
        <dbReference type="SAM" id="Phobius"/>
    </source>
</evidence>
<dbReference type="Proteomes" id="UP000614601">
    <property type="component" value="Unassembled WGS sequence"/>
</dbReference>
<proteinExistence type="predicted"/>
<dbReference type="PRINTS" id="PR00237">
    <property type="entry name" value="GPCRRHODOPSN"/>
</dbReference>
<dbReference type="CDD" id="cd00637">
    <property type="entry name" value="7tm_classA_rhodopsin-like"/>
    <property type="match status" value="1"/>
</dbReference>
<dbReference type="InterPro" id="IPR000276">
    <property type="entry name" value="GPCR_Rhodpsn"/>
</dbReference>
<feature type="transmembrane region" description="Helical" evidence="6">
    <location>
        <begin position="32"/>
        <end position="55"/>
    </location>
</feature>